<feature type="compositionally biased region" description="Basic and acidic residues" evidence="2">
    <location>
        <begin position="1"/>
        <end position="11"/>
    </location>
</feature>
<feature type="coiled-coil region" evidence="1">
    <location>
        <begin position="595"/>
        <end position="629"/>
    </location>
</feature>
<evidence type="ECO:0000256" key="2">
    <source>
        <dbReference type="SAM" id="MobiDB-lite"/>
    </source>
</evidence>
<feature type="compositionally biased region" description="Low complexity" evidence="2">
    <location>
        <begin position="338"/>
        <end position="348"/>
    </location>
</feature>
<sequence>MLAEEVKRDGGDTEDSDVSAADPNDILKNMKDMDDMDADLFASKKKPSSAPAQTNRLGNEGPKKESLGNKPEAADESATRVKKPNSAPSSTAHSYKKFTFSDPDDPLADLLDDLLPEETKPETKSSVQRAKPGKSAASPAASPILKTETSKTAAKRGDLTFDDDKDDLMDALGFDGDKNYPKKKETALWSNKEKSEPPQRARTRLDEILESLTSPRLLERPATGELKDQLQSQEKQQQEKTSGVKESLLEDDLTFGSYQPTLVSTPEGRQSRRQSVRFSTEDVSSSTPEKKPKPTTPTPIRKRNSADWLGLKTSDDYTVLEGEAKEAKASTDSPKGPSSPSLVRRSSLTGSHNTSAAKTAAETPTNPTDNTTKQAKPEVSKSQRREEESDDWLAGALSRKKALSGSNSEAKTSKQEESLGLGEEMDLDSVVRQVTPQAPRAKEDTLLSPKETSSTFLGQPSPTAHSTPVREKATKQVPATSISHIPPEPQSQPQHLPSDRGSRVLRGPSQASNETPQQLPLFNPVSATLPGSVWSVPQQSQMQNASTAAQQQVTLSADSLQQLLLQQQQQMMQSQLLGPGALQRLKETEQQPGDYQALKGRIIQLEGQVKTLQLERDQSQMLLENIQQRHKQDMELVENAHKARVKLLEESAAQRETQARQECEDLMERLAMATRSAERERSELQAQYQRKLAQAQQDRDREVERLRELQRKSILEMKKDHEDQVHRLKKLKDEEIDAVTSATSQTRSLTVVIEQMEQFSSRLGELSSRVESTHEHTAHGLEQGARHRDEQLRLMQDRLAQQQKSMVEERAYLKEIISRMDTQLNEQQRQLEKERWKMTAEQAKAESTQRGLEDERRALSMQINMEREELERAKSALLEEQKTVMQHCAEERRKLAAEWAHFHTLEKQRHERAEREVSSLLEKREGSILSLAQEQADLKLHTAELKQKEMAVAHERETLERLKDELHREKEKISSTALRLETRAHEVEAFSKLAEEKHEEGKRALQEAKRVEAEHEARLTSIHTQTERLRQQEKQILQERMRLSKLQKETDRLRQDAPVTSLPQIIPPIVPDEGSFLPNPELTSTLNVPPSTLFTSSQSMALQASLALWKYTAEKDREYLQEEQIFLDNLKKKPYRSCFNTD</sequence>
<evidence type="ECO:0000313" key="4">
    <source>
        <dbReference type="EMBL" id="TKS91761.1"/>
    </source>
</evidence>
<feature type="region of interest" description="Disordered" evidence="2">
    <location>
        <begin position="1"/>
        <end position="524"/>
    </location>
</feature>
<dbReference type="PANTHER" id="PTHR33689">
    <property type="entry name" value="FAS-BINDING FACTOR 1"/>
    <property type="match status" value="1"/>
</dbReference>
<feature type="compositionally biased region" description="Polar residues" evidence="2">
    <location>
        <begin position="509"/>
        <end position="520"/>
    </location>
</feature>
<dbReference type="STRING" id="240159.A0A4U5VTU7"/>
<feature type="compositionally biased region" description="Polar residues" evidence="2">
    <location>
        <begin position="349"/>
        <end position="374"/>
    </location>
</feature>
<feature type="coiled-coil region" evidence="1">
    <location>
        <begin position="931"/>
        <end position="1056"/>
    </location>
</feature>
<feature type="coiled-coil region" evidence="1">
    <location>
        <begin position="660"/>
        <end position="738"/>
    </location>
</feature>
<gene>
    <name evidence="4" type="ORF">D9C73_026040</name>
</gene>
<feature type="compositionally biased region" description="Acidic residues" evidence="2">
    <location>
        <begin position="160"/>
        <end position="169"/>
    </location>
</feature>
<reference evidence="4 5" key="1">
    <citation type="submission" date="2019-01" db="EMBL/GenBank/DDBJ databases">
        <title>Genome Assembly of Collichthys lucidus.</title>
        <authorList>
            <person name="Cai M."/>
            <person name="Xiao S."/>
        </authorList>
    </citation>
    <scope>NUCLEOTIDE SEQUENCE [LARGE SCALE GENOMIC DNA]</scope>
    <source>
        <strain evidence="4">JT15FE1705JMU</strain>
        <tissue evidence="4">Muscle</tissue>
    </source>
</reference>
<evidence type="ECO:0000259" key="3">
    <source>
        <dbReference type="Pfam" id="PF21007"/>
    </source>
</evidence>
<dbReference type="GO" id="GO:0036064">
    <property type="term" value="C:ciliary basal body"/>
    <property type="evidence" value="ECO:0007669"/>
    <property type="project" value="TreeGrafter"/>
</dbReference>
<dbReference type="EMBL" id="CM014100">
    <property type="protein sequence ID" value="TKS91761.1"/>
    <property type="molecule type" value="Genomic_DNA"/>
</dbReference>
<keyword evidence="1" id="KW-0175">Coiled coil</keyword>
<feature type="compositionally biased region" description="Polar residues" evidence="2">
    <location>
        <begin position="256"/>
        <end position="268"/>
    </location>
</feature>
<dbReference type="GO" id="GO:0005814">
    <property type="term" value="C:centriole"/>
    <property type="evidence" value="ECO:0007669"/>
    <property type="project" value="TreeGrafter"/>
</dbReference>
<proteinExistence type="predicted"/>
<dbReference type="InterPro" id="IPR049390">
    <property type="entry name" value="FBF1_C"/>
</dbReference>
<evidence type="ECO:0000313" key="5">
    <source>
        <dbReference type="Proteomes" id="UP000298787"/>
    </source>
</evidence>
<organism evidence="4 5">
    <name type="scientific">Collichthys lucidus</name>
    <name type="common">Big head croaker</name>
    <name type="synonym">Sciaena lucida</name>
    <dbReference type="NCBI Taxonomy" id="240159"/>
    <lineage>
        <taxon>Eukaryota</taxon>
        <taxon>Metazoa</taxon>
        <taxon>Chordata</taxon>
        <taxon>Craniata</taxon>
        <taxon>Vertebrata</taxon>
        <taxon>Euteleostomi</taxon>
        <taxon>Actinopterygii</taxon>
        <taxon>Neopterygii</taxon>
        <taxon>Teleostei</taxon>
        <taxon>Neoteleostei</taxon>
        <taxon>Acanthomorphata</taxon>
        <taxon>Eupercaria</taxon>
        <taxon>Sciaenidae</taxon>
        <taxon>Collichthys</taxon>
    </lineage>
</organism>
<dbReference type="Proteomes" id="UP000298787">
    <property type="component" value="Chromosome 23"/>
</dbReference>
<accession>A0A4U5VTU7</accession>
<name>A0A4U5VTU7_COLLU</name>
<dbReference type="GO" id="GO:0060271">
    <property type="term" value="P:cilium assembly"/>
    <property type="evidence" value="ECO:0007669"/>
    <property type="project" value="InterPro"/>
</dbReference>
<dbReference type="AlphaFoldDB" id="A0A4U5VTU7"/>
<feature type="coiled-coil region" evidence="1">
    <location>
        <begin position="817"/>
        <end position="883"/>
    </location>
</feature>
<dbReference type="GO" id="GO:0090162">
    <property type="term" value="P:establishment of epithelial cell polarity"/>
    <property type="evidence" value="ECO:0007669"/>
    <property type="project" value="InterPro"/>
</dbReference>
<feature type="compositionally biased region" description="Acidic residues" evidence="2">
    <location>
        <begin position="102"/>
        <end position="116"/>
    </location>
</feature>
<feature type="compositionally biased region" description="Low complexity" evidence="2">
    <location>
        <begin position="133"/>
        <end position="143"/>
    </location>
</feature>
<dbReference type="PANTHER" id="PTHR33689:SF1">
    <property type="entry name" value="FAS-BINDING FACTOR 1"/>
    <property type="match status" value="1"/>
</dbReference>
<feature type="compositionally biased region" description="Polar residues" evidence="2">
    <location>
        <begin position="450"/>
        <end position="466"/>
    </location>
</feature>
<dbReference type="InterPro" id="IPR033561">
    <property type="entry name" value="FBF1"/>
</dbReference>
<dbReference type="GO" id="GO:0097539">
    <property type="term" value="C:ciliary transition fiber"/>
    <property type="evidence" value="ECO:0007669"/>
    <property type="project" value="InterPro"/>
</dbReference>
<dbReference type="Pfam" id="PF21007">
    <property type="entry name" value="FBF1"/>
    <property type="match status" value="1"/>
</dbReference>
<keyword evidence="5" id="KW-1185">Reference proteome</keyword>
<protein>
    <submittedName>
        <fullName evidence="4">Fas-binding factor 1</fullName>
    </submittedName>
</protein>
<feature type="compositionally biased region" description="Basic and acidic residues" evidence="2">
    <location>
        <begin position="375"/>
        <end position="387"/>
    </location>
</feature>
<feature type="compositionally biased region" description="Basic and acidic residues" evidence="2">
    <location>
        <begin position="175"/>
        <end position="207"/>
    </location>
</feature>
<feature type="domain" description="Fas-binding factor 1 C-terminal" evidence="3">
    <location>
        <begin position="612"/>
        <end position="1132"/>
    </location>
</feature>
<evidence type="ECO:0000256" key="1">
    <source>
        <dbReference type="SAM" id="Coils"/>
    </source>
</evidence>